<gene>
    <name evidence="2" type="ORF">SAJA_05995</name>
</gene>
<organism evidence="2 3">
    <name type="scientific">Salinisphaera japonica YTM-1</name>
    <dbReference type="NCBI Taxonomy" id="1209778"/>
    <lineage>
        <taxon>Bacteria</taxon>
        <taxon>Pseudomonadati</taxon>
        <taxon>Pseudomonadota</taxon>
        <taxon>Gammaproteobacteria</taxon>
        <taxon>Salinisphaerales</taxon>
        <taxon>Salinisphaeraceae</taxon>
        <taxon>Salinisphaera</taxon>
    </lineage>
</organism>
<evidence type="ECO:0000313" key="2">
    <source>
        <dbReference type="EMBL" id="ROO29821.1"/>
    </source>
</evidence>
<reference evidence="2 3" key="1">
    <citation type="submission" date="2013-10" db="EMBL/GenBank/DDBJ databases">
        <title>Salinisphaera japonica YTM-1 Genome Sequencing.</title>
        <authorList>
            <person name="Lai Q."/>
            <person name="Li C."/>
            <person name="Shao Z."/>
        </authorList>
    </citation>
    <scope>NUCLEOTIDE SEQUENCE [LARGE SCALE GENOMIC DNA]</scope>
    <source>
        <strain evidence="2 3">YTM-1</strain>
    </source>
</reference>
<feature type="signal peptide" evidence="1">
    <location>
        <begin position="1"/>
        <end position="17"/>
    </location>
</feature>
<accession>A0A423PW86</accession>
<keyword evidence="1" id="KW-0732">Signal</keyword>
<feature type="chain" id="PRO_5019131693" description="Lysozyme inhibitor LprI N-terminal domain-containing protein" evidence="1">
    <location>
        <begin position="18"/>
        <end position="442"/>
    </location>
</feature>
<dbReference type="InParanoid" id="A0A423PW86"/>
<evidence type="ECO:0008006" key="4">
    <source>
        <dbReference type="Google" id="ProtNLM"/>
    </source>
</evidence>
<sequence length="442" mass="47178">MATAALLGLAASGPALAALNCEADARSRPVEHALCQHPQLVRLDTAIDQQMAAASDAKARSGDALMRDQANWQSQTLSIAWQTMEADNKALTARLLPRYRRRLAYIQALGDTPRGPAARIADTLAHTAGDDDIVDRLAAGDEIQPGETHRYDSPAAALDTLHLDTATDAREALSAAFAPGPIRLAWLEGPGIGLLLQSQGTAHCPVIAAFKRNTKSRLVPMASPLATESARQKACGQQIALFSIAGMPALTLIDKTSANEIAIDLYTLHGATGWQAGPTVIGRYDHTLQAGAVRHRDDSNARFWRRLALPVAKAFDRRPVPGFSRSALSPRNNARIETARRAVLANAADDGLAAAPLTTDDDNTLGPFNHFGKAGVFFPIAARGNWVLGRIGHGRLGWRASDDWLMGFWGLDADDRSVPLASLTIERQRGAALGQAVITTAD</sequence>
<dbReference type="EMBL" id="AYKG01000013">
    <property type="protein sequence ID" value="ROO29821.1"/>
    <property type="molecule type" value="Genomic_DNA"/>
</dbReference>
<keyword evidence="3" id="KW-1185">Reference proteome</keyword>
<proteinExistence type="predicted"/>
<dbReference type="AlphaFoldDB" id="A0A423PW86"/>
<name>A0A423PW86_9GAMM</name>
<comment type="caution">
    <text evidence="2">The sequence shown here is derived from an EMBL/GenBank/DDBJ whole genome shotgun (WGS) entry which is preliminary data.</text>
</comment>
<dbReference type="Proteomes" id="UP000285310">
    <property type="component" value="Unassembled WGS sequence"/>
</dbReference>
<protein>
    <recommendedName>
        <fullName evidence="4">Lysozyme inhibitor LprI N-terminal domain-containing protein</fullName>
    </recommendedName>
</protein>
<evidence type="ECO:0000313" key="3">
    <source>
        <dbReference type="Proteomes" id="UP000285310"/>
    </source>
</evidence>
<evidence type="ECO:0000256" key="1">
    <source>
        <dbReference type="SAM" id="SignalP"/>
    </source>
</evidence>